<evidence type="ECO:0000256" key="2">
    <source>
        <dbReference type="SAM" id="SignalP"/>
    </source>
</evidence>
<dbReference type="GO" id="GO:0016715">
    <property type="term" value="F:oxidoreductase activity, acting on paired donors, with incorporation or reduction of molecular oxygen, reduced ascorbate as one donor, and incorporation of one atom of oxygen"/>
    <property type="evidence" value="ECO:0007669"/>
    <property type="project" value="InterPro"/>
</dbReference>
<dbReference type="SUPFAM" id="SSF49742">
    <property type="entry name" value="PHM/PNGase F"/>
    <property type="match status" value="2"/>
</dbReference>
<dbReference type="AlphaFoldDB" id="Q020C4"/>
<dbReference type="KEGG" id="sus:Acid_3771"/>
<evidence type="ECO:0000313" key="3">
    <source>
        <dbReference type="EMBL" id="ABJ84741.1"/>
    </source>
</evidence>
<accession>Q020C4</accession>
<dbReference type="eggNOG" id="COG2010">
    <property type="taxonomic scope" value="Bacteria"/>
</dbReference>
<dbReference type="EMBL" id="CP000473">
    <property type="protein sequence ID" value="ABJ84741.1"/>
    <property type="molecule type" value="Genomic_DNA"/>
</dbReference>
<evidence type="ECO:0000256" key="1">
    <source>
        <dbReference type="ARBA" id="ARBA00023157"/>
    </source>
</evidence>
<dbReference type="InParanoid" id="Q020C4"/>
<name>Q020C4_SOLUE</name>
<dbReference type="GO" id="GO:0005507">
    <property type="term" value="F:copper ion binding"/>
    <property type="evidence" value="ECO:0007669"/>
    <property type="project" value="InterPro"/>
</dbReference>
<sequence precursor="true">MRLLGTIGILGIGLAVLASAETKPTPRTFTKDVAPILQARCQTCHRPGEAAPMSLLTYQEARPWAKAIKEAVLLKRMPPWFADSSVGHFKNDRSLSQSEIGTLVSWVDTGAQEGDAKDLPAALNFVTGWNIGEPDLVLEMPQAFDVPAGGTVDYQYVILPQKFPEDRWVQAAEVRPGARSAVHHVIAFIREPGSKWMRDKTPGIPFVPDANEKGDRPSITGDMLAGYAPGVPAVQLAPGQGRLVKAGSDIVFQLHYTANGKPAQDRSKVGVVFCKTPPATRVMTLAASNSRFTIPPGDPNYKVESQLELAHDVTLRALAPHMHLRGKDFEYRLIFPTGEQQTILRVPRYDFNWQLWYTPEEDMLLPKGTKVACTAHFDNSLNNPANPDPSKAVKFGEQSWEEMMIGFFDVAFDAKLDPKLLLPEKKSPRSGD</sequence>
<protein>
    <recommendedName>
        <fullName evidence="4">Thiol-disulfide isomerase</fullName>
    </recommendedName>
</protein>
<dbReference type="OrthoDB" id="9809746at2"/>
<dbReference type="Gene3D" id="2.60.120.310">
    <property type="entry name" value="Copper type II, ascorbate-dependent monooxygenase, N-terminal domain"/>
    <property type="match status" value="1"/>
</dbReference>
<proteinExistence type="predicted"/>
<evidence type="ECO:0008006" key="4">
    <source>
        <dbReference type="Google" id="ProtNLM"/>
    </source>
</evidence>
<dbReference type="STRING" id="234267.Acid_3771"/>
<dbReference type="InterPro" id="IPR036939">
    <property type="entry name" value="Cu2_ascorb_mOase_N_sf"/>
</dbReference>
<keyword evidence="1" id="KW-1015">Disulfide bond</keyword>
<reference evidence="3" key="1">
    <citation type="submission" date="2006-10" db="EMBL/GenBank/DDBJ databases">
        <title>Complete sequence of Solibacter usitatus Ellin6076.</title>
        <authorList>
            <consortium name="US DOE Joint Genome Institute"/>
            <person name="Copeland A."/>
            <person name="Lucas S."/>
            <person name="Lapidus A."/>
            <person name="Barry K."/>
            <person name="Detter J.C."/>
            <person name="Glavina del Rio T."/>
            <person name="Hammon N."/>
            <person name="Israni S."/>
            <person name="Dalin E."/>
            <person name="Tice H."/>
            <person name="Pitluck S."/>
            <person name="Thompson L.S."/>
            <person name="Brettin T."/>
            <person name="Bruce D."/>
            <person name="Han C."/>
            <person name="Tapia R."/>
            <person name="Gilna P."/>
            <person name="Schmutz J."/>
            <person name="Larimer F."/>
            <person name="Land M."/>
            <person name="Hauser L."/>
            <person name="Kyrpides N."/>
            <person name="Mikhailova N."/>
            <person name="Janssen P.H."/>
            <person name="Kuske C.R."/>
            <person name="Richardson P."/>
        </authorList>
    </citation>
    <scope>NUCLEOTIDE SEQUENCE</scope>
    <source>
        <strain evidence="3">Ellin6076</strain>
    </source>
</reference>
<dbReference type="InterPro" id="IPR014784">
    <property type="entry name" value="Cu2_ascorb_mOase-like_C"/>
</dbReference>
<feature type="chain" id="PRO_5004162914" description="Thiol-disulfide isomerase" evidence="2">
    <location>
        <begin position="21"/>
        <end position="432"/>
    </location>
</feature>
<gene>
    <name evidence="3" type="ordered locus">Acid_3771</name>
</gene>
<organism evidence="3">
    <name type="scientific">Solibacter usitatus (strain Ellin6076)</name>
    <dbReference type="NCBI Taxonomy" id="234267"/>
    <lineage>
        <taxon>Bacteria</taxon>
        <taxon>Pseudomonadati</taxon>
        <taxon>Acidobacteriota</taxon>
        <taxon>Terriglobia</taxon>
        <taxon>Bryobacterales</taxon>
        <taxon>Solibacteraceae</taxon>
        <taxon>Candidatus Solibacter</taxon>
    </lineage>
</organism>
<feature type="signal peptide" evidence="2">
    <location>
        <begin position="1"/>
        <end position="20"/>
    </location>
</feature>
<keyword evidence="2" id="KW-0732">Signal</keyword>
<dbReference type="Gene3D" id="2.60.120.230">
    <property type="match status" value="1"/>
</dbReference>
<dbReference type="InterPro" id="IPR008977">
    <property type="entry name" value="PHM/PNGase_F_dom_sf"/>
</dbReference>
<dbReference type="HOGENOM" id="CLU_039620_0_0_0"/>